<feature type="region of interest" description="Disordered" evidence="1">
    <location>
        <begin position="101"/>
        <end position="120"/>
    </location>
</feature>
<dbReference type="Gene3D" id="3.30.1250.10">
    <property type="entry name" value="Ribosome maturation protein SBDS, N-terminal domain"/>
    <property type="match status" value="1"/>
</dbReference>
<accession>A0ABR2WUE3</accession>
<dbReference type="Proteomes" id="UP001479436">
    <property type="component" value="Unassembled WGS sequence"/>
</dbReference>
<evidence type="ECO:0000256" key="1">
    <source>
        <dbReference type="SAM" id="MobiDB-lite"/>
    </source>
</evidence>
<evidence type="ECO:0000259" key="2">
    <source>
        <dbReference type="Pfam" id="PF01172"/>
    </source>
</evidence>
<dbReference type="SUPFAM" id="SSF89895">
    <property type="entry name" value="FYSH domain"/>
    <property type="match status" value="1"/>
</dbReference>
<evidence type="ECO:0000313" key="4">
    <source>
        <dbReference type="Proteomes" id="UP001479436"/>
    </source>
</evidence>
<gene>
    <name evidence="3" type="ORF">K7432_006757</name>
</gene>
<protein>
    <recommendedName>
        <fullName evidence="2">Ribosome maturation protein SDO1/SBDS N-terminal domain-containing protein</fullName>
    </recommendedName>
</protein>
<comment type="caution">
    <text evidence="3">The sequence shown here is derived from an EMBL/GenBank/DDBJ whole genome shotgun (WGS) entry which is preliminary data.</text>
</comment>
<keyword evidence="4" id="KW-1185">Reference proteome</keyword>
<dbReference type="InterPro" id="IPR036786">
    <property type="entry name" value="Ribosome_mat_SBDS_N_sf"/>
</dbReference>
<dbReference type="EMBL" id="JASJQH010000310">
    <property type="protein sequence ID" value="KAK9765147.1"/>
    <property type="molecule type" value="Genomic_DNA"/>
</dbReference>
<feature type="domain" description="Ribosome maturation protein SDO1/SBDS N-terminal" evidence="2">
    <location>
        <begin position="7"/>
        <end position="93"/>
    </location>
</feature>
<evidence type="ECO:0000313" key="3">
    <source>
        <dbReference type="EMBL" id="KAK9765147.1"/>
    </source>
</evidence>
<proteinExistence type="predicted"/>
<organism evidence="3 4">
    <name type="scientific">Basidiobolus ranarum</name>
    <dbReference type="NCBI Taxonomy" id="34480"/>
    <lineage>
        <taxon>Eukaryota</taxon>
        <taxon>Fungi</taxon>
        <taxon>Fungi incertae sedis</taxon>
        <taxon>Zoopagomycota</taxon>
        <taxon>Entomophthoromycotina</taxon>
        <taxon>Basidiobolomycetes</taxon>
        <taxon>Basidiobolales</taxon>
        <taxon>Basidiobolaceae</taxon>
        <taxon>Basidiobolus</taxon>
    </lineage>
</organism>
<reference evidence="3 4" key="1">
    <citation type="submission" date="2023-04" db="EMBL/GenBank/DDBJ databases">
        <title>Genome of Basidiobolus ranarum AG-B5.</title>
        <authorList>
            <person name="Stajich J.E."/>
            <person name="Carter-House D."/>
            <person name="Gryganskyi A."/>
        </authorList>
    </citation>
    <scope>NUCLEOTIDE SEQUENCE [LARGE SCALE GENOMIC DNA]</scope>
    <source>
        <strain evidence="3 4">AG-B5</strain>
    </source>
</reference>
<dbReference type="InterPro" id="IPR019783">
    <property type="entry name" value="SDO1/SBDS_N"/>
</dbReference>
<sequence length="120" mass="13328">MAATQQVVFSDKEKSNSEFFIYIHPEIYTQWKTDKSIPITRVVQAFNIYITRNGSSTGVAETPSNQELENVFGTSNDTAVVEHILNHGTVKGNSGIQNLGEDFNRSRGKGGIPEVTNNMY</sequence>
<dbReference type="Pfam" id="PF01172">
    <property type="entry name" value="SBDS_N"/>
    <property type="match status" value="1"/>
</dbReference>
<name>A0ABR2WUE3_9FUNG</name>